<name>A0A852TCF0_9BACI</name>
<comment type="caution">
    <text evidence="1">The sequence shown here is derived from an EMBL/GenBank/DDBJ whole genome shotgun (WGS) entry which is preliminary data.</text>
</comment>
<dbReference type="EMBL" id="JACCBX010000004">
    <property type="protein sequence ID" value="NYE05625.1"/>
    <property type="molecule type" value="Genomic_DNA"/>
</dbReference>
<organism evidence="1 2">
    <name type="scientific">Neobacillus niacini</name>
    <dbReference type="NCBI Taxonomy" id="86668"/>
    <lineage>
        <taxon>Bacteria</taxon>
        <taxon>Bacillati</taxon>
        <taxon>Bacillota</taxon>
        <taxon>Bacilli</taxon>
        <taxon>Bacillales</taxon>
        <taxon>Bacillaceae</taxon>
        <taxon>Neobacillus</taxon>
    </lineage>
</organism>
<evidence type="ECO:0000313" key="2">
    <source>
        <dbReference type="Proteomes" id="UP000548423"/>
    </source>
</evidence>
<accession>A0A852TCF0</accession>
<protein>
    <submittedName>
        <fullName evidence="1">Uncharacterized protein YneR</fullName>
    </submittedName>
</protein>
<reference evidence="2" key="1">
    <citation type="submission" date="2020-07" db="EMBL/GenBank/DDBJ databases">
        <authorList>
            <person name="Partida-Martinez L."/>
            <person name="Huntemann M."/>
            <person name="Clum A."/>
            <person name="Wang J."/>
            <person name="Palaniappan K."/>
            <person name="Ritter S."/>
            <person name="Chen I.-M."/>
            <person name="Stamatis D."/>
            <person name="Reddy T."/>
            <person name="O'Malley R."/>
            <person name="Daum C."/>
            <person name="Shapiro N."/>
            <person name="Ivanova N."/>
            <person name="Kyrpides N."/>
            <person name="Woyke T."/>
        </authorList>
    </citation>
    <scope>NUCLEOTIDE SEQUENCE [LARGE SCALE GENOMIC DNA]</scope>
    <source>
        <strain evidence="2">AT2.8</strain>
    </source>
</reference>
<reference evidence="2" key="2">
    <citation type="submission" date="2020-08" db="EMBL/GenBank/DDBJ databases">
        <title>The Agave Microbiome: Exploring the role of microbial communities in plant adaptations to desert environments.</title>
        <authorList>
            <person name="Partida-Martinez L.P."/>
        </authorList>
    </citation>
    <scope>NUCLEOTIDE SEQUENCE [LARGE SCALE GENOMIC DNA]</scope>
    <source>
        <strain evidence="2">AT2.8</strain>
    </source>
</reference>
<gene>
    <name evidence="1" type="ORF">F4694_002378</name>
</gene>
<evidence type="ECO:0000313" key="1">
    <source>
        <dbReference type="EMBL" id="NYE05625.1"/>
    </source>
</evidence>
<dbReference type="InterPro" id="IPR035903">
    <property type="entry name" value="HesB-like_dom_sf"/>
</dbReference>
<dbReference type="AlphaFoldDB" id="A0A852TCF0"/>
<dbReference type="Proteomes" id="UP000548423">
    <property type="component" value="Unassembled WGS sequence"/>
</dbReference>
<dbReference type="SUPFAM" id="SSF89360">
    <property type="entry name" value="HesB-like domain"/>
    <property type="match status" value="1"/>
</dbReference>
<sequence length="98" mass="11387">MLLSIDEKAAKWFTNEFEINTVRMYPQYDGFGEKHKGFSLAFSAESPSNIGITKEINGINFYVEGNDVWFFEDTETCLSYNEEMKEIQISFKETFAIN</sequence>
<proteinExistence type="predicted"/>